<feature type="region of interest" description="Disordered" evidence="1">
    <location>
        <begin position="152"/>
        <end position="185"/>
    </location>
</feature>
<dbReference type="InParanoid" id="A0A674H836"/>
<dbReference type="Proteomes" id="UP000007754">
    <property type="component" value="Chromosome 27"/>
</dbReference>
<protein>
    <submittedName>
        <fullName evidence="3">Transmembrane protein 101</fullName>
    </submittedName>
</protein>
<dbReference type="GeneTree" id="ENSGT00390000011938"/>
<dbReference type="Pfam" id="PF15111">
    <property type="entry name" value="TMEM101"/>
    <property type="match status" value="1"/>
</dbReference>
<proteinExistence type="predicted"/>
<name>A0A674H836_TAEGU</name>
<evidence type="ECO:0000313" key="3">
    <source>
        <dbReference type="Ensembl" id="ENSTGUP00000030761.1"/>
    </source>
</evidence>
<reference evidence="3" key="2">
    <citation type="submission" date="2025-08" db="UniProtKB">
        <authorList>
            <consortium name="Ensembl"/>
        </authorList>
    </citation>
    <scope>IDENTIFICATION</scope>
</reference>
<gene>
    <name evidence="3" type="primary">TMEM101</name>
</gene>
<feature type="compositionally biased region" description="Low complexity" evidence="1">
    <location>
        <begin position="217"/>
        <end position="228"/>
    </location>
</feature>
<reference evidence="3 4" key="1">
    <citation type="journal article" date="2010" name="Nature">
        <title>The genome of a songbird.</title>
        <authorList>
            <person name="Warren W.C."/>
            <person name="Clayton D.F."/>
            <person name="Ellegren H."/>
            <person name="Arnold A.P."/>
            <person name="Hillier L.W."/>
            <person name="Kunstner A."/>
            <person name="Searle S."/>
            <person name="White S."/>
            <person name="Vilella A.J."/>
            <person name="Fairley S."/>
            <person name="Heger A."/>
            <person name="Kong L."/>
            <person name="Ponting C.P."/>
            <person name="Jarvis E.D."/>
            <person name="Mello C.V."/>
            <person name="Minx P."/>
            <person name="Lovell P."/>
            <person name="Velho T.A."/>
            <person name="Ferris M."/>
            <person name="Balakrishnan C.N."/>
            <person name="Sinha S."/>
            <person name="Blatti C."/>
            <person name="London S.E."/>
            <person name="Li Y."/>
            <person name="Lin Y.C."/>
            <person name="George J."/>
            <person name="Sweedler J."/>
            <person name="Southey B."/>
            <person name="Gunaratne P."/>
            <person name="Watson M."/>
            <person name="Nam K."/>
            <person name="Backstrom N."/>
            <person name="Smeds L."/>
            <person name="Nabholz B."/>
            <person name="Itoh Y."/>
            <person name="Whitney O."/>
            <person name="Pfenning A.R."/>
            <person name="Howard J."/>
            <person name="Volker M."/>
            <person name="Skinner B.M."/>
            <person name="Griffin D.K."/>
            <person name="Ye L."/>
            <person name="McLaren W.M."/>
            <person name="Flicek P."/>
            <person name="Quesada V."/>
            <person name="Velasco G."/>
            <person name="Lopez-Otin C."/>
            <person name="Puente X.S."/>
            <person name="Olender T."/>
            <person name="Lancet D."/>
            <person name="Smit A.F."/>
            <person name="Hubley R."/>
            <person name="Konkel M.K."/>
            <person name="Walker J.A."/>
            <person name="Batzer M.A."/>
            <person name="Gu W."/>
            <person name="Pollock D.D."/>
            <person name="Chen L."/>
            <person name="Cheng Z."/>
            <person name="Eichler E.E."/>
            <person name="Stapley J."/>
            <person name="Slate J."/>
            <person name="Ekblom R."/>
            <person name="Birkhead T."/>
            <person name="Burke T."/>
            <person name="Burt D."/>
            <person name="Scharff C."/>
            <person name="Adam I."/>
            <person name="Richard H."/>
            <person name="Sultan M."/>
            <person name="Soldatov A."/>
            <person name="Lehrach H."/>
            <person name="Edwards S.V."/>
            <person name="Yang S.P."/>
            <person name="Li X."/>
            <person name="Graves T."/>
            <person name="Fulton L."/>
            <person name="Nelson J."/>
            <person name="Chinwalla A."/>
            <person name="Hou S."/>
            <person name="Mardis E.R."/>
            <person name="Wilson R.K."/>
        </authorList>
    </citation>
    <scope>NUCLEOTIDE SEQUENCE [LARGE SCALE GENOMIC DNA]</scope>
</reference>
<keyword evidence="2" id="KW-0812">Transmembrane</keyword>
<dbReference type="GO" id="GO:0043123">
    <property type="term" value="P:positive regulation of canonical NF-kappaB signal transduction"/>
    <property type="evidence" value="ECO:0007669"/>
    <property type="project" value="TreeGrafter"/>
</dbReference>
<feature type="transmembrane region" description="Helical" evidence="2">
    <location>
        <begin position="55"/>
        <end position="73"/>
    </location>
</feature>
<reference evidence="3" key="3">
    <citation type="submission" date="2025-09" db="UniProtKB">
        <authorList>
            <consortium name="Ensembl"/>
        </authorList>
    </citation>
    <scope>IDENTIFICATION</scope>
</reference>
<dbReference type="PANTHER" id="PTHR31034">
    <property type="entry name" value="TRANSMEMBRANE PROTEIN 101"/>
    <property type="match status" value="1"/>
</dbReference>
<keyword evidence="2" id="KW-1133">Transmembrane helix</keyword>
<evidence type="ECO:0000313" key="4">
    <source>
        <dbReference type="Proteomes" id="UP000007754"/>
    </source>
</evidence>
<organism evidence="3 4">
    <name type="scientific">Taeniopygia guttata</name>
    <name type="common">Zebra finch</name>
    <name type="synonym">Poephila guttata</name>
    <dbReference type="NCBI Taxonomy" id="59729"/>
    <lineage>
        <taxon>Eukaryota</taxon>
        <taxon>Metazoa</taxon>
        <taxon>Chordata</taxon>
        <taxon>Craniata</taxon>
        <taxon>Vertebrata</taxon>
        <taxon>Euteleostomi</taxon>
        <taxon>Archelosauria</taxon>
        <taxon>Archosauria</taxon>
        <taxon>Dinosauria</taxon>
        <taxon>Saurischia</taxon>
        <taxon>Theropoda</taxon>
        <taxon>Coelurosauria</taxon>
        <taxon>Aves</taxon>
        <taxon>Neognathae</taxon>
        <taxon>Neoaves</taxon>
        <taxon>Telluraves</taxon>
        <taxon>Australaves</taxon>
        <taxon>Passeriformes</taxon>
        <taxon>Passeroidea</taxon>
        <taxon>Estrildidae</taxon>
        <taxon>Estrildinae</taxon>
        <taxon>Taeniopygia</taxon>
    </lineage>
</organism>
<evidence type="ECO:0000256" key="2">
    <source>
        <dbReference type="SAM" id="Phobius"/>
    </source>
</evidence>
<dbReference type="PANTHER" id="PTHR31034:SF2">
    <property type="entry name" value="TRANSMEMBRANE PROTEIN 101"/>
    <property type="match status" value="1"/>
</dbReference>
<accession>A0A674H836</accession>
<keyword evidence="4" id="KW-1185">Reference proteome</keyword>
<sequence>MGAAVLCASFMSFGVKRRWFALGAALQLAMATYASHVGGHAHYGDWLKVRMYSRTVAVIGGFLILASGAGELYRQRPRSRSLQATGQVLLGIYLICQVTRGQGTAGGQWGRAGDSWGTPLCCHTVDWGHGSLWEEPWDSAHSAPDCPWWEPQGGGTSATEPTLSPSLRVVSPVPPRPRCPQGRSLDQQLSLGDGSQCHHCHHSVTPVWNSPVAVPSATAATTPLSPSARPRCHPRDTATPLLSPELSPERPRCPHRPTRCSTAPRTAWRTWSTCWGARWPCSCCSCSTGCWRWPSCRAATCGWQRRCWRCCCHPPSCWWTATWHTGTPCAASSSGTR</sequence>
<dbReference type="AlphaFoldDB" id="A0A674H836"/>
<keyword evidence="2" id="KW-0472">Membrane</keyword>
<evidence type="ECO:0000256" key="1">
    <source>
        <dbReference type="SAM" id="MobiDB-lite"/>
    </source>
</evidence>
<dbReference type="Ensembl" id="ENSTGUT00000032022.1">
    <property type="protein sequence ID" value="ENSTGUP00000030761.1"/>
    <property type="gene ID" value="ENSTGUG00000028223.1"/>
</dbReference>
<feature type="region of interest" description="Disordered" evidence="1">
    <location>
        <begin position="217"/>
        <end position="250"/>
    </location>
</feature>
<dbReference type="InterPro" id="IPR029371">
    <property type="entry name" value="TMEM101"/>
</dbReference>